<dbReference type="PANTHER" id="PTHR16026:SF0">
    <property type="entry name" value="CARTILAGE ACIDIC PROTEIN 1"/>
    <property type="match status" value="1"/>
</dbReference>
<dbReference type="AlphaFoldDB" id="A0A9X1PBE7"/>
<evidence type="ECO:0000313" key="3">
    <source>
        <dbReference type="EMBL" id="MCF0040813.1"/>
    </source>
</evidence>
<reference evidence="3" key="1">
    <citation type="submission" date="2021-12" db="EMBL/GenBank/DDBJ databases">
        <title>Novel species in genus Dyadobacter.</title>
        <authorList>
            <person name="Ma C."/>
        </authorList>
    </citation>
    <scope>NUCLEOTIDE SEQUENCE</scope>
    <source>
        <strain evidence="3">CY399</strain>
    </source>
</reference>
<protein>
    <submittedName>
        <fullName evidence="3">CRTAC1 family protein</fullName>
    </submittedName>
</protein>
<sequence>MMNIRPKIILSAIVAVGIMAMSVCKKPSSEEKMLQLLQESKARVFHYQNDFSPEAQLAYLDSSIRETPEAEQGQLFKLNHFKATVLVQIGKVEEAISILKRLERNQNPIYQQIGISRRIKDDLAVAYLRLGEQANCITNHSIDACILPIRNGGVHRDISGSKGTVDIYKRLLAEKPDDLEARWLLNVAYMTLGKYPESVPRKMLIPNLDKADETSVNAFQDIAPDLGLDVKNMAGGTIIEDFDNDGYLDLIMSSWDLGESMHYFKNKGDGSFEDKSAISGLDRFTGGLQVMQTDFNNDGFKDVFVMRGGWLSNTFGEQPNSLLKNNGDGTFTDVTIDSGLLSFHPTQTATWNDFNNDGWVDVFIGNETSIGANHHPCELYLNNKNGTFTEVANLANCGIAAFVKGVTSGDFDNDGWNDIFLSTLSGNRILLRNKGVTGAKPGHVVFEDVTQKAALDKDHNRSFTTWFFDYDNDGWLDILCGDYTMQYNLSYYAAAEQLSVSPEYHGQPVVYKNNHNGTFSNVTRDLGLDKTAFGMGGSFGDIDNDGFLDIFLGTGNPSYKSLIPNKMFKNMGGKSFADVTSSAKVGSLQKGHGVGFGDMDNDGDQDIYIEMGGAYLGDAYQNSFFLNPGQGNNNWVSIDLEGMAANKAAIGSRLKITIREDGVTRYIYRDVNSGGSFGSAPFKREIGLGTATQIDEIEIKWNGSGHIQKIQNVAVNQFIKVKEGSNKVEKVMLKKLTFKDKSHHEIPLCAPVAKASI</sequence>
<dbReference type="EMBL" id="JAJTTA010000002">
    <property type="protein sequence ID" value="MCF0040813.1"/>
    <property type="molecule type" value="Genomic_DNA"/>
</dbReference>
<dbReference type="SUPFAM" id="SSF69318">
    <property type="entry name" value="Integrin alpha N-terminal domain"/>
    <property type="match status" value="1"/>
</dbReference>
<dbReference type="RefSeq" id="WP_234613313.1">
    <property type="nucleotide sequence ID" value="NZ_JAJTTA010000002.1"/>
</dbReference>
<feature type="domain" description="ASPIC/UnbV" evidence="2">
    <location>
        <begin position="649"/>
        <end position="719"/>
    </location>
</feature>
<dbReference type="Gene3D" id="1.25.40.10">
    <property type="entry name" value="Tetratricopeptide repeat domain"/>
    <property type="match status" value="1"/>
</dbReference>
<comment type="caution">
    <text evidence="3">The sequence shown here is derived from an EMBL/GenBank/DDBJ whole genome shotgun (WGS) entry which is preliminary data.</text>
</comment>
<dbReference type="InterPro" id="IPR027039">
    <property type="entry name" value="Crtac1"/>
</dbReference>
<dbReference type="Pfam" id="PF13517">
    <property type="entry name" value="FG-GAP_3"/>
    <property type="match status" value="3"/>
</dbReference>
<proteinExistence type="predicted"/>
<dbReference type="Gene3D" id="2.130.10.130">
    <property type="entry name" value="Integrin alpha, N-terminal"/>
    <property type="match status" value="2"/>
</dbReference>
<dbReference type="Proteomes" id="UP001139700">
    <property type="component" value="Unassembled WGS sequence"/>
</dbReference>
<evidence type="ECO:0000259" key="2">
    <source>
        <dbReference type="Pfam" id="PF07593"/>
    </source>
</evidence>
<evidence type="ECO:0000313" key="4">
    <source>
        <dbReference type="Proteomes" id="UP001139700"/>
    </source>
</evidence>
<dbReference type="PANTHER" id="PTHR16026">
    <property type="entry name" value="CARTILAGE ACIDIC PROTEIN 1"/>
    <property type="match status" value="1"/>
</dbReference>
<dbReference type="InterPro" id="IPR013517">
    <property type="entry name" value="FG-GAP"/>
</dbReference>
<gene>
    <name evidence="3" type="ORF">LXM24_12000</name>
</gene>
<name>A0A9X1PBE7_9BACT</name>
<dbReference type="InterPro" id="IPR028994">
    <property type="entry name" value="Integrin_alpha_N"/>
</dbReference>
<organism evidence="3 4">
    <name type="scientific">Dyadobacter fanqingshengii</name>
    <dbReference type="NCBI Taxonomy" id="2906443"/>
    <lineage>
        <taxon>Bacteria</taxon>
        <taxon>Pseudomonadati</taxon>
        <taxon>Bacteroidota</taxon>
        <taxon>Cytophagia</taxon>
        <taxon>Cytophagales</taxon>
        <taxon>Spirosomataceae</taxon>
        <taxon>Dyadobacter</taxon>
    </lineage>
</organism>
<evidence type="ECO:0000256" key="1">
    <source>
        <dbReference type="ARBA" id="ARBA00022729"/>
    </source>
</evidence>
<accession>A0A9X1PBE7</accession>
<keyword evidence="4" id="KW-1185">Reference proteome</keyword>
<dbReference type="Pfam" id="PF07593">
    <property type="entry name" value="UnbV_ASPIC"/>
    <property type="match status" value="1"/>
</dbReference>
<keyword evidence="1" id="KW-0732">Signal</keyword>
<dbReference type="InterPro" id="IPR011990">
    <property type="entry name" value="TPR-like_helical_dom_sf"/>
</dbReference>
<dbReference type="InterPro" id="IPR011519">
    <property type="entry name" value="UnbV_ASPIC"/>
</dbReference>